<evidence type="ECO:0000256" key="1">
    <source>
        <dbReference type="SAM" id="Phobius"/>
    </source>
</evidence>
<organism evidence="3 4">
    <name type="scientific">Chryseobacterium joostei</name>
    <dbReference type="NCBI Taxonomy" id="112234"/>
    <lineage>
        <taxon>Bacteria</taxon>
        <taxon>Pseudomonadati</taxon>
        <taxon>Bacteroidota</taxon>
        <taxon>Flavobacteriia</taxon>
        <taxon>Flavobacteriales</taxon>
        <taxon>Weeksellaceae</taxon>
        <taxon>Chryseobacterium group</taxon>
        <taxon>Chryseobacterium</taxon>
    </lineage>
</organism>
<sequence length="108" mass="12607">MNEDLKREIFNKYKKFLAENYSEKYIYRLIIQEGYNQEDVDEVMKGIHADKQEILKEKNKYRTIVSILLYIAGFIVIIAGLILMVSGGIKIGMALIFFAVIIWINANR</sequence>
<name>A0A1N7HW43_9FLAO</name>
<gene>
    <name evidence="2" type="ORF">EG359_04480</name>
    <name evidence="3" type="ORF">SAMN05421768_101464</name>
</gene>
<dbReference type="AlphaFoldDB" id="A0A1N7HW43"/>
<evidence type="ECO:0000313" key="4">
    <source>
        <dbReference type="Proteomes" id="UP000186106"/>
    </source>
</evidence>
<accession>A0A1N7HW43</accession>
<evidence type="ECO:0000313" key="2">
    <source>
        <dbReference type="EMBL" id="AZA98907.1"/>
    </source>
</evidence>
<keyword evidence="1" id="KW-0472">Membrane</keyword>
<reference evidence="3 4" key="1">
    <citation type="submission" date="2017-01" db="EMBL/GenBank/DDBJ databases">
        <authorList>
            <person name="Mah S.A."/>
            <person name="Swanson W.J."/>
            <person name="Moy G.W."/>
            <person name="Vacquier V.D."/>
        </authorList>
    </citation>
    <scope>NUCLEOTIDE SEQUENCE [LARGE SCALE GENOMIC DNA]</scope>
    <source>
        <strain evidence="3 4">DSM 16927</strain>
    </source>
</reference>
<feature type="transmembrane region" description="Helical" evidence="1">
    <location>
        <begin position="89"/>
        <end position="106"/>
    </location>
</feature>
<dbReference type="OrthoDB" id="1263388at2"/>
<keyword evidence="1" id="KW-0812">Transmembrane</keyword>
<dbReference type="Proteomes" id="UP000186106">
    <property type="component" value="Unassembled WGS sequence"/>
</dbReference>
<proteinExistence type="predicted"/>
<dbReference type="EMBL" id="FTNZ01000001">
    <property type="protein sequence ID" value="SIS29036.1"/>
    <property type="molecule type" value="Genomic_DNA"/>
</dbReference>
<evidence type="ECO:0008006" key="6">
    <source>
        <dbReference type="Google" id="ProtNLM"/>
    </source>
</evidence>
<feature type="transmembrane region" description="Helical" evidence="1">
    <location>
        <begin position="61"/>
        <end position="83"/>
    </location>
</feature>
<dbReference type="Proteomes" id="UP000279541">
    <property type="component" value="Chromosome"/>
</dbReference>
<dbReference type="KEGG" id="cjt:EG359_04480"/>
<protein>
    <recommendedName>
        <fullName evidence="6">DUF1700 domain-containing protein</fullName>
    </recommendedName>
</protein>
<dbReference type="RefSeq" id="WP_076351573.1">
    <property type="nucleotide sequence ID" value="NZ_CAMIMN010000135.1"/>
</dbReference>
<dbReference type="STRING" id="112234.SAMN05421768_101464"/>
<reference evidence="2 5" key="2">
    <citation type="submission" date="2018-11" db="EMBL/GenBank/DDBJ databases">
        <title>Proposal to divide the Flavobacteriaceae and reorganize its genera based on Amino Acid Identity values calculated from whole genome sequences.</title>
        <authorList>
            <person name="Nicholson A.C."/>
            <person name="Gulvik C.A."/>
            <person name="Whitney A.M."/>
            <person name="Humrighouse B.W."/>
            <person name="Bell M."/>
            <person name="Holmes B."/>
            <person name="Steigerwalt A.G."/>
            <person name="Villarma A."/>
            <person name="Sheth M."/>
            <person name="Batra D."/>
            <person name="Pryor J."/>
            <person name="Bernardet J.-F."/>
            <person name="Hugo C."/>
            <person name="Kampfer P."/>
            <person name="Newman J."/>
            <person name="McQuiston J.R."/>
        </authorList>
    </citation>
    <scope>NUCLEOTIDE SEQUENCE [LARGE SCALE GENOMIC DNA]</scope>
    <source>
        <strain evidence="2 5">DSM 16927</strain>
    </source>
</reference>
<dbReference type="EMBL" id="CP033926">
    <property type="protein sequence ID" value="AZA98907.1"/>
    <property type="molecule type" value="Genomic_DNA"/>
</dbReference>
<keyword evidence="5" id="KW-1185">Reference proteome</keyword>
<evidence type="ECO:0000313" key="3">
    <source>
        <dbReference type="EMBL" id="SIS29036.1"/>
    </source>
</evidence>
<evidence type="ECO:0000313" key="5">
    <source>
        <dbReference type="Proteomes" id="UP000279541"/>
    </source>
</evidence>
<keyword evidence="1" id="KW-1133">Transmembrane helix</keyword>